<sequence length="231" mass="25819">MRLLLVEDDPTQRVPLQVALRQGGHLVDAVPDAETAEGLCQGKDYDVVIVDWMLPGRSGVEFCRRFRQAGQGAPVLVLTARDTTADVVVGLDAGADDYLVKPVDVPELLARVRALGRRSPQWLGDCLTVAGLQLDLMTLVARYGDQTVMLTPQEFRLLELLMRQPQRVFSRDYLEANLWEWGSEPESNAISRLIYRLRQRLSPLGCNDWVETVHGLGYRLHPSGWIAESVG</sequence>
<dbReference type="PANTHER" id="PTHR48111">
    <property type="entry name" value="REGULATOR OF RPOS"/>
    <property type="match status" value="1"/>
</dbReference>
<dbReference type="CDD" id="cd00383">
    <property type="entry name" value="trans_reg_C"/>
    <property type="match status" value="1"/>
</dbReference>
<keyword evidence="3" id="KW-0805">Transcription regulation</keyword>
<feature type="modified residue" description="4-aspartylphosphate" evidence="6">
    <location>
        <position position="51"/>
    </location>
</feature>
<evidence type="ECO:0000313" key="10">
    <source>
        <dbReference type="EMBL" id="MCJ2541524.1"/>
    </source>
</evidence>
<dbReference type="SMART" id="SM00448">
    <property type="entry name" value="REC"/>
    <property type="match status" value="1"/>
</dbReference>
<keyword evidence="1 6" id="KW-0597">Phosphoprotein</keyword>
<evidence type="ECO:0000256" key="3">
    <source>
        <dbReference type="ARBA" id="ARBA00023015"/>
    </source>
</evidence>
<dbReference type="PROSITE" id="PS51755">
    <property type="entry name" value="OMPR_PHOB"/>
    <property type="match status" value="1"/>
</dbReference>
<dbReference type="PANTHER" id="PTHR48111:SF22">
    <property type="entry name" value="REGULATOR OF RPOS"/>
    <property type="match status" value="1"/>
</dbReference>
<protein>
    <submittedName>
        <fullName evidence="10">Response regulator transcription factor</fullName>
    </submittedName>
</protein>
<reference evidence="10" key="1">
    <citation type="submission" date="2021-02" db="EMBL/GenBank/DDBJ databases">
        <title>The CRISPR/cas machinery reduction and long-range gene transfer in the hot spring cyanobacterium Synechococcus.</title>
        <authorList>
            <person name="Dvorak P."/>
            <person name="Jahodarova E."/>
            <person name="Hasler P."/>
            <person name="Poulickova A."/>
        </authorList>
    </citation>
    <scope>NUCLEOTIDE SEQUENCE</scope>
    <source>
        <strain evidence="10">Rupite</strain>
    </source>
</reference>
<dbReference type="InterPro" id="IPR001789">
    <property type="entry name" value="Sig_transdc_resp-reg_receiver"/>
</dbReference>
<dbReference type="InterPro" id="IPR036388">
    <property type="entry name" value="WH-like_DNA-bd_sf"/>
</dbReference>
<evidence type="ECO:0000256" key="7">
    <source>
        <dbReference type="PROSITE-ProRule" id="PRU01091"/>
    </source>
</evidence>
<organism evidence="10 11">
    <name type="scientific">Thermostichus vulcanus str. 'Rupite'</name>
    <dbReference type="NCBI Taxonomy" id="2813851"/>
    <lineage>
        <taxon>Bacteria</taxon>
        <taxon>Bacillati</taxon>
        <taxon>Cyanobacteriota</taxon>
        <taxon>Cyanophyceae</taxon>
        <taxon>Thermostichales</taxon>
        <taxon>Thermostichaceae</taxon>
        <taxon>Thermostichus</taxon>
    </lineage>
</organism>
<keyword evidence="4 7" id="KW-0238">DNA-binding</keyword>
<accession>A0ABT0C6U8</accession>
<keyword evidence="5" id="KW-0804">Transcription</keyword>
<dbReference type="Pfam" id="PF00072">
    <property type="entry name" value="Response_reg"/>
    <property type="match status" value="1"/>
</dbReference>
<proteinExistence type="predicted"/>
<dbReference type="Proteomes" id="UP000830835">
    <property type="component" value="Unassembled WGS sequence"/>
</dbReference>
<feature type="domain" description="Response regulatory" evidence="8">
    <location>
        <begin position="2"/>
        <end position="116"/>
    </location>
</feature>
<comment type="caution">
    <text evidence="10">The sequence shown here is derived from an EMBL/GenBank/DDBJ whole genome shotgun (WGS) entry which is preliminary data.</text>
</comment>
<evidence type="ECO:0000256" key="2">
    <source>
        <dbReference type="ARBA" id="ARBA00023012"/>
    </source>
</evidence>
<evidence type="ECO:0000256" key="4">
    <source>
        <dbReference type="ARBA" id="ARBA00023125"/>
    </source>
</evidence>
<dbReference type="InterPro" id="IPR001867">
    <property type="entry name" value="OmpR/PhoB-type_DNA-bd"/>
</dbReference>
<evidence type="ECO:0000256" key="1">
    <source>
        <dbReference type="ARBA" id="ARBA00022553"/>
    </source>
</evidence>
<dbReference type="Gene3D" id="1.10.10.10">
    <property type="entry name" value="Winged helix-like DNA-binding domain superfamily/Winged helix DNA-binding domain"/>
    <property type="match status" value="1"/>
</dbReference>
<gene>
    <name evidence="10" type="ORF">JX360_01150</name>
</gene>
<keyword evidence="2" id="KW-0902">Two-component regulatory system</keyword>
<feature type="domain" description="OmpR/PhoB-type" evidence="9">
    <location>
        <begin position="124"/>
        <end position="222"/>
    </location>
</feature>
<dbReference type="Gene3D" id="6.10.250.690">
    <property type="match status" value="1"/>
</dbReference>
<dbReference type="SMART" id="SM00862">
    <property type="entry name" value="Trans_reg_C"/>
    <property type="match status" value="1"/>
</dbReference>
<feature type="DNA-binding region" description="OmpR/PhoB-type" evidence="7">
    <location>
        <begin position="124"/>
        <end position="222"/>
    </location>
</feature>
<keyword evidence="11" id="KW-1185">Reference proteome</keyword>
<evidence type="ECO:0000259" key="8">
    <source>
        <dbReference type="PROSITE" id="PS50110"/>
    </source>
</evidence>
<dbReference type="Gene3D" id="3.40.50.2300">
    <property type="match status" value="1"/>
</dbReference>
<dbReference type="InterPro" id="IPR011006">
    <property type="entry name" value="CheY-like_superfamily"/>
</dbReference>
<evidence type="ECO:0000256" key="6">
    <source>
        <dbReference type="PROSITE-ProRule" id="PRU00169"/>
    </source>
</evidence>
<dbReference type="Pfam" id="PF00486">
    <property type="entry name" value="Trans_reg_C"/>
    <property type="match status" value="1"/>
</dbReference>
<name>A0ABT0C6U8_THEVL</name>
<evidence type="ECO:0000259" key="9">
    <source>
        <dbReference type="PROSITE" id="PS51755"/>
    </source>
</evidence>
<evidence type="ECO:0000313" key="11">
    <source>
        <dbReference type="Proteomes" id="UP000830835"/>
    </source>
</evidence>
<dbReference type="RefSeq" id="WP_244348556.1">
    <property type="nucleotide sequence ID" value="NZ_JAFIRA010000001.1"/>
</dbReference>
<dbReference type="EMBL" id="JAFIRA010000001">
    <property type="protein sequence ID" value="MCJ2541524.1"/>
    <property type="molecule type" value="Genomic_DNA"/>
</dbReference>
<evidence type="ECO:0000256" key="5">
    <source>
        <dbReference type="ARBA" id="ARBA00023163"/>
    </source>
</evidence>
<dbReference type="InterPro" id="IPR039420">
    <property type="entry name" value="WalR-like"/>
</dbReference>
<dbReference type="SUPFAM" id="SSF52172">
    <property type="entry name" value="CheY-like"/>
    <property type="match status" value="1"/>
</dbReference>
<dbReference type="PROSITE" id="PS50110">
    <property type="entry name" value="RESPONSE_REGULATORY"/>
    <property type="match status" value="1"/>
</dbReference>